<comment type="caution">
    <text evidence="3">The sequence shown here is derived from an EMBL/GenBank/DDBJ whole genome shotgun (WGS) entry which is preliminary data.</text>
</comment>
<dbReference type="RefSeq" id="WP_051489003.1">
    <property type="nucleotide sequence ID" value="NZ_APVL01000035.1"/>
</dbReference>
<proteinExistence type="predicted"/>
<accession>W7KMG7</accession>
<dbReference type="eggNOG" id="ENOG5030DD0">
    <property type="taxonomic scope" value="Bacteria"/>
</dbReference>
<dbReference type="SMART" id="SM00028">
    <property type="entry name" value="TPR"/>
    <property type="match status" value="2"/>
</dbReference>
<dbReference type="InterPro" id="IPR001387">
    <property type="entry name" value="Cro/C1-type_HTH"/>
</dbReference>
<dbReference type="InterPro" id="IPR010982">
    <property type="entry name" value="Lambda_DNA-bd_dom_sf"/>
</dbReference>
<feature type="repeat" description="TPR" evidence="1">
    <location>
        <begin position="153"/>
        <end position="186"/>
    </location>
</feature>
<feature type="domain" description="HTH cro/C1-type" evidence="2">
    <location>
        <begin position="12"/>
        <end position="65"/>
    </location>
</feature>
<dbReference type="AlphaFoldDB" id="W7KMG7"/>
<dbReference type="Pfam" id="PF01381">
    <property type="entry name" value="HTH_3"/>
    <property type="match status" value="1"/>
</dbReference>
<name>W7KMG7_CYTFI</name>
<dbReference type="Gene3D" id="1.10.260.40">
    <property type="entry name" value="lambda repressor-like DNA-binding domains"/>
    <property type="match status" value="1"/>
</dbReference>
<sequence>MYIDKVKVGQNIRKIRKAKDMTLKELSSNICSITKLSNIENGIGEISLDDLEKFCIKLNISIHDLLPKSEKFFLDQSRVAFAKIEDFIRMGFHDIAESKIEKLVDDEMFLPLQINYLKALNNYETRNYHSAMYFLFEMIKEKHSIELEKELISKAFNLIGIIYNKLGDYTSAQEMFEKAINSSTNKQWTNLILYNLVVVFATKGQVIDARFKIGEIISSHFPYQQKIRYISTILDVLEGDYNQSIEKIFELRNEFFQLKDFDSFLRTIIFFIYIYDKHPKIFNNYLIEVESFILDMSEIKRIPENTNPILVANLLQTMTLHFLKQKDLKKADQYLKLAFDLAEKHPNESMNAITFYLAAIIHNQSESDKETQLVYLKKALKQIEFGQPSVLKGLILYELAKIEEIKDSYWKQAADNFFDSMLINNYFNHINLSMLMPQMLY</sequence>
<dbReference type="InterPro" id="IPR053163">
    <property type="entry name" value="HTH-type_regulator_Rgg"/>
</dbReference>
<dbReference type="Proteomes" id="UP000019270">
    <property type="component" value="Unassembled WGS sequence"/>
</dbReference>
<dbReference type="SMART" id="SM00530">
    <property type="entry name" value="HTH_XRE"/>
    <property type="match status" value="1"/>
</dbReference>
<evidence type="ECO:0000313" key="3">
    <source>
        <dbReference type="EMBL" id="EWG08600.1"/>
    </source>
</evidence>
<organism evidence="3 4">
    <name type="scientific">Cytobacillus firmus DS1</name>
    <dbReference type="NCBI Taxonomy" id="1307436"/>
    <lineage>
        <taxon>Bacteria</taxon>
        <taxon>Bacillati</taxon>
        <taxon>Bacillota</taxon>
        <taxon>Bacilli</taxon>
        <taxon>Bacillales</taxon>
        <taxon>Bacillaceae</taxon>
        <taxon>Cytobacillus</taxon>
    </lineage>
</organism>
<protein>
    <recommendedName>
        <fullName evidence="2">HTH cro/C1-type domain-containing protein</fullName>
    </recommendedName>
</protein>
<dbReference type="Gene3D" id="1.25.40.10">
    <property type="entry name" value="Tetratricopeptide repeat domain"/>
    <property type="match status" value="1"/>
</dbReference>
<dbReference type="EMBL" id="APVL01000035">
    <property type="protein sequence ID" value="EWG08600.1"/>
    <property type="molecule type" value="Genomic_DNA"/>
</dbReference>
<evidence type="ECO:0000259" key="2">
    <source>
        <dbReference type="PROSITE" id="PS50943"/>
    </source>
</evidence>
<dbReference type="PATRIC" id="fig|1307436.3.peg.4997"/>
<dbReference type="PANTHER" id="PTHR37038">
    <property type="entry name" value="TRANSCRIPTIONAL REGULATOR-RELATED"/>
    <property type="match status" value="1"/>
</dbReference>
<dbReference type="PROSITE" id="PS50943">
    <property type="entry name" value="HTH_CROC1"/>
    <property type="match status" value="1"/>
</dbReference>
<dbReference type="SUPFAM" id="SSF48452">
    <property type="entry name" value="TPR-like"/>
    <property type="match status" value="2"/>
</dbReference>
<dbReference type="PROSITE" id="PS50005">
    <property type="entry name" value="TPR"/>
    <property type="match status" value="1"/>
</dbReference>
<dbReference type="InterPro" id="IPR019734">
    <property type="entry name" value="TPR_rpt"/>
</dbReference>
<dbReference type="SUPFAM" id="SSF47413">
    <property type="entry name" value="lambda repressor-like DNA-binding domains"/>
    <property type="match status" value="1"/>
</dbReference>
<dbReference type="InterPro" id="IPR011990">
    <property type="entry name" value="TPR-like_helical_dom_sf"/>
</dbReference>
<reference evidence="4" key="1">
    <citation type="submission" date="2013-03" db="EMBL/GenBank/DDBJ databases">
        <title>Draft genome sequence of Bacillus firmus DS1.</title>
        <authorList>
            <person name="Peng D."/>
            <person name="Zhu L."/>
            <person name="Sun M."/>
        </authorList>
    </citation>
    <scope>NUCLEOTIDE SEQUENCE [LARGE SCALE GENOMIC DNA]</scope>
    <source>
        <strain evidence="4">DS1</strain>
    </source>
</reference>
<dbReference type="OrthoDB" id="34624at2"/>
<keyword evidence="1" id="KW-0802">TPR repeat</keyword>
<dbReference type="GO" id="GO:0003677">
    <property type="term" value="F:DNA binding"/>
    <property type="evidence" value="ECO:0007669"/>
    <property type="project" value="InterPro"/>
</dbReference>
<dbReference type="CDD" id="cd00093">
    <property type="entry name" value="HTH_XRE"/>
    <property type="match status" value="1"/>
</dbReference>
<reference evidence="3 4" key="2">
    <citation type="journal article" date="2016" name="Sci. Rep.">
        <title>A novel serine protease, Sep1, from Bacillus firmus DS-1 has nematicidal activity and degrades multiple intestinal-associated nematode proteins.</title>
        <authorList>
            <person name="Geng C."/>
            <person name="Nie X."/>
            <person name="Tang Z."/>
            <person name="Zhang Y."/>
            <person name="Lin J."/>
            <person name="Sun M."/>
            <person name="Peng D."/>
        </authorList>
    </citation>
    <scope>NUCLEOTIDE SEQUENCE [LARGE SCALE GENOMIC DNA]</scope>
    <source>
        <strain evidence="3 4">DS1</strain>
    </source>
</reference>
<gene>
    <name evidence="3" type="ORF">PBF_23443</name>
</gene>
<evidence type="ECO:0000256" key="1">
    <source>
        <dbReference type="PROSITE-ProRule" id="PRU00339"/>
    </source>
</evidence>
<evidence type="ECO:0000313" key="4">
    <source>
        <dbReference type="Proteomes" id="UP000019270"/>
    </source>
</evidence>